<dbReference type="InterPro" id="IPR038461">
    <property type="entry name" value="Schlafen_AlbA_2_dom_sf"/>
</dbReference>
<dbReference type="Pfam" id="PF13749">
    <property type="entry name" value="HATPase_c_4"/>
    <property type="match status" value="1"/>
</dbReference>
<protein>
    <submittedName>
        <fullName evidence="2">DNA binding domain-containing protein</fullName>
    </submittedName>
</protein>
<dbReference type="InterPro" id="IPR038475">
    <property type="entry name" value="RecG_C_sf"/>
</dbReference>
<proteinExistence type="predicted"/>
<dbReference type="Pfam" id="PF04326">
    <property type="entry name" value="SLFN_AlbA_2"/>
    <property type="match status" value="1"/>
</dbReference>
<evidence type="ECO:0000313" key="2">
    <source>
        <dbReference type="EMBL" id="HJC11501.1"/>
    </source>
</evidence>
<reference evidence="2" key="2">
    <citation type="submission" date="2021-04" db="EMBL/GenBank/DDBJ databases">
        <authorList>
            <person name="Gilroy R."/>
        </authorList>
    </citation>
    <scope>NUCLEOTIDE SEQUENCE</scope>
    <source>
        <strain evidence="2">ChiSxjej6B18-287</strain>
    </source>
</reference>
<dbReference type="AlphaFoldDB" id="A0A9D2N7Q3"/>
<dbReference type="InterPro" id="IPR007421">
    <property type="entry name" value="Schlafen_AlbA_2_dom"/>
</dbReference>
<comment type="caution">
    <text evidence="2">The sequence shown here is derived from an EMBL/GenBank/DDBJ whole genome shotgun (WGS) entry which is preliminary data.</text>
</comment>
<dbReference type="Gene3D" id="3.30.565.60">
    <property type="match status" value="1"/>
</dbReference>
<name>A0A9D2N7Q3_9FIRM</name>
<evidence type="ECO:0000313" key="3">
    <source>
        <dbReference type="Proteomes" id="UP000823893"/>
    </source>
</evidence>
<dbReference type="PANTHER" id="PTHR30595">
    <property type="entry name" value="GLPR-RELATED TRANSCRIPTIONAL REPRESSOR"/>
    <property type="match status" value="1"/>
</dbReference>
<sequence>MQDDHAIKELLNAKEGEQVQFKEAKNRFDSSEAARICCALSNCGGGKLVFGISDKRPRQVVGSTAFDQPERTRKGLIDKLKVMVDFQLYEHNGKRVLVFDVASRPLGLPVQADGVAWWYEGDSLIPMPEDVRRKIYEETGVDFSGIICVDAKFSDIDENAVEVFRKKWIEKSGNTRLKSVESEQLLRDCEAITEEGITYAALVLFGKRSAIRRFLPQAEIVFEYRSSDASGPASQREEFQSGFFSCYDRIWELINLRNDKQHYQDGFFIYDISTFNERVVREAILNAVSHRMYQMSGSIFIRQYRDRLVVESPGGFPNGITVDNILNRQSPRNRRIAEILSLCGLVERSGQGMNLIYEISIMEAKELPDFNGTDDNFVNLTLNGLIIDKKMLSVIKKIGDDRLESFSTSDFLIINALYHENPVSESLRPRLKWLADIGVVEHIGRNKYVLARQLYAAVGKTGIHTRIVGLDRDTNKELILTHIQKNKNRGTQFKELQQVLPSLSRGEIQVLMRELKEQDKIYVEGKGAGARWFAE</sequence>
<gene>
    <name evidence="2" type="ORF">H9935_11960</name>
</gene>
<dbReference type="Proteomes" id="UP000823893">
    <property type="component" value="Unassembled WGS sequence"/>
</dbReference>
<feature type="domain" description="Schlafen AlbA-2" evidence="1">
    <location>
        <begin position="15"/>
        <end position="123"/>
    </location>
</feature>
<dbReference type="Gene3D" id="3.30.950.30">
    <property type="entry name" value="Schlafen, AAA domain"/>
    <property type="match status" value="1"/>
</dbReference>
<reference evidence="2" key="1">
    <citation type="journal article" date="2021" name="PeerJ">
        <title>Extensive microbial diversity within the chicken gut microbiome revealed by metagenomics and culture.</title>
        <authorList>
            <person name="Gilroy R."/>
            <person name="Ravi A."/>
            <person name="Getino M."/>
            <person name="Pursley I."/>
            <person name="Horton D.L."/>
            <person name="Alikhan N.F."/>
            <person name="Baker D."/>
            <person name="Gharbi K."/>
            <person name="Hall N."/>
            <person name="Watson M."/>
            <person name="Adriaenssens E.M."/>
            <person name="Foster-Nyarko E."/>
            <person name="Jarju S."/>
            <person name="Secka A."/>
            <person name="Antonio M."/>
            <person name="Oren A."/>
            <person name="Chaudhuri R.R."/>
            <person name="La Ragione R."/>
            <person name="Hildebrand F."/>
            <person name="Pallen M.J."/>
        </authorList>
    </citation>
    <scope>NUCLEOTIDE SEQUENCE</scope>
    <source>
        <strain evidence="2">ChiSxjej6B18-287</strain>
    </source>
</reference>
<organism evidence="2 3">
    <name type="scientific">Candidatus Blautia merdigallinarum</name>
    <dbReference type="NCBI Taxonomy" id="2838495"/>
    <lineage>
        <taxon>Bacteria</taxon>
        <taxon>Bacillati</taxon>
        <taxon>Bacillota</taxon>
        <taxon>Clostridia</taxon>
        <taxon>Lachnospirales</taxon>
        <taxon>Lachnospiraceae</taxon>
        <taxon>Blautia</taxon>
    </lineage>
</organism>
<dbReference type="PANTHER" id="PTHR30595:SF6">
    <property type="entry name" value="SCHLAFEN ALBA-2 DOMAIN-CONTAINING PROTEIN"/>
    <property type="match status" value="1"/>
</dbReference>
<evidence type="ECO:0000259" key="1">
    <source>
        <dbReference type="Pfam" id="PF04326"/>
    </source>
</evidence>
<accession>A0A9D2N7Q3</accession>
<dbReference type="EMBL" id="DWWV01000158">
    <property type="protein sequence ID" value="HJC11501.1"/>
    <property type="molecule type" value="Genomic_DNA"/>
</dbReference>